<accession>A0A397SQQ0</accession>
<protein>
    <submittedName>
        <fullName evidence="1">Uncharacterized protein</fullName>
    </submittedName>
</protein>
<comment type="caution">
    <text evidence="1">The sequence shown here is derived from an EMBL/GenBank/DDBJ whole genome shotgun (WGS) entry which is preliminary data.</text>
</comment>
<gene>
    <name evidence="1" type="ORF">C1645_826290</name>
</gene>
<proteinExistence type="predicted"/>
<evidence type="ECO:0000313" key="2">
    <source>
        <dbReference type="Proteomes" id="UP000265703"/>
    </source>
</evidence>
<sequence length="170" mass="19916">MENIVDHLTDWKKCLDDEEVSQEEYDVECERTLALWKIKSKNRKIHECLTELRILHDCELIMEKQYKKASTFIKDRTNQSFFKEGNEGNENGNKYRFLDVLELLKTLPESTGIDITPLVVVFKSVGNVFLKKLNPSIVKFAPKIPLSIYKITKTEDDKWKESQKGNDEED</sequence>
<keyword evidence="2" id="KW-1185">Reference proteome</keyword>
<dbReference type="EMBL" id="QKYT01000261">
    <property type="protein sequence ID" value="RIA88500.1"/>
    <property type="molecule type" value="Genomic_DNA"/>
</dbReference>
<organism evidence="1 2">
    <name type="scientific">Glomus cerebriforme</name>
    <dbReference type="NCBI Taxonomy" id="658196"/>
    <lineage>
        <taxon>Eukaryota</taxon>
        <taxon>Fungi</taxon>
        <taxon>Fungi incertae sedis</taxon>
        <taxon>Mucoromycota</taxon>
        <taxon>Glomeromycotina</taxon>
        <taxon>Glomeromycetes</taxon>
        <taxon>Glomerales</taxon>
        <taxon>Glomeraceae</taxon>
        <taxon>Glomus</taxon>
    </lineage>
</organism>
<dbReference type="Proteomes" id="UP000265703">
    <property type="component" value="Unassembled WGS sequence"/>
</dbReference>
<name>A0A397SQQ0_9GLOM</name>
<reference evidence="1 2" key="1">
    <citation type="submission" date="2018-06" db="EMBL/GenBank/DDBJ databases">
        <title>Comparative genomics reveals the genomic features of Rhizophagus irregularis, R. cerebriforme, R. diaphanum and Gigaspora rosea, and their symbiotic lifestyle signature.</title>
        <authorList>
            <person name="Morin E."/>
            <person name="San Clemente H."/>
            <person name="Chen E.C.H."/>
            <person name="De La Providencia I."/>
            <person name="Hainaut M."/>
            <person name="Kuo A."/>
            <person name="Kohler A."/>
            <person name="Murat C."/>
            <person name="Tang N."/>
            <person name="Roy S."/>
            <person name="Loubradou J."/>
            <person name="Henrissat B."/>
            <person name="Grigoriev I.V."/>
            <person name="Corradi N."/>
            <person name="Roux C."/>
            <person name="Martin F.M."/>
        </authorList>
    </citation>
    <scope>NUCLEOTIDE SEQUENCE [LARGE SCALE GENOMIC DNA]</scope>
    <source>
        <strain evidence="1 2">DAOM 227022</strain>
    </source>
</reference>
<evidence type="ECO:0000313" key="1">
    <source>
        <dbReference type="EMBL" id="RIA88500.1"/>
    </source>
</evidence>
<dbReference type="AlphaFoldDB" id="A0A397SQQ0"/>